<dbReference type="InterPro" id="IPR008271">
    <property type="entry name" value="Ser/Thr_kinase_AS"/>
</dbReference>
<dbReference type="InterPro" id="IPR011009">
    <property type="entry name" value="Kinase-like_dom_sf"/>
</dbReference>
<dbReference type="EMBL" id="FOIJ01000007">
    <property type="protein sequence ID" value="SEU10928.1"/>
    <property type="molecule type" value="Genomic_DNA"/>
</dbReference>
<gene>
    <name evidence="6" type="ORF">SAMN05443639_107382</name>
</gene>
<keyword evidence="7" id="KW-1185">Reference proteome</keyword>
<dbReference type="PANTHER" id="PTHR43289:SF6">
    <property type="entry name" value="SERINE_THREONINE-PROTEIN KINASE NEKL-3"/>
    <property type="match status" value="1"/>
</dbReference>
<dbReference type="RefSeq" id="WP_093521426.1">
    <property type="nucleotide sequence ID" value="NZ_FOIJ01000007.1"/>
</dbReference>
<dbReference type="CDD" id="cd14014">
    <property type="entry name" value="STKc_PknB_like"/>
    <property type="match status" value="1"/>
</dbReference>
<dbReference type="PROSITE" id="PS00108">
    <property type="entry name" value="PROTEIN_KINASE_ST"/>
    <property type="match status" value="1"/>
</dbReference>
<dbReference type="PANTHER" id="PTHR43289">
    <property type="entry name" value="MITOGEN-ACTIVATED PROTEIN KINASE KINASE KINASE 20-RELATED"/>
    <property type="match status" value="1"/>
</dbReference>
<dbReference type="Gene3D" id="1.10.510.10">
    <property type="entry name" value="Transferase(Phosphotransferase) domain 1"/>
    <property type="match status" value="1"/>
</dbReference>
<evidence type="ECO:0000256" key="2">
    <source>
        <dbReference type="ARBA" id="ARBA00022741"/>
    </source>
</evidence>
<evidence type="ECO:0000313" key="6">
    <source>
        <dbReference type="EMBL" id="SEU10928.1"/>
    </source>
</evidence>
<sequence length="447" mass="49073">MQQPPLPPDALWPDTEIDTWRLLDRAGCGTYGAVYRAVRNGQDPVALKLALYPGDKRFEREAELLRRIHHPSVPRMQASGQWVGGPWEKSYPYLVMDWADGVPLYQWARSTHPTGRQVLQILAKLGRALQATHEAGCLHRDVKGDNVLVGPGGRLTLVDFGCGTYPGAPPLTEGPLAPGTRPYRSPQALKHQRSPWRNITPYEASAADDVYALGVTAYRMVTGLYPPPSIEKAARPLAHTLNPNVRPELSALIERMLSESPWRRGSAEELAQALEATAAGAGPEADAPFVITEQVRTHVLPTTVRAAPPRWRELARLTPAFAAVAAYALIYFSLQEAPQTPGAFPLKARPEESRKVGMARAAADAARFFPLTPAPSVVPVVAYDMPSRALKGQKRPPCRPRGEVEINGGCWVRLDLELPCRDAGYEYKGKCYVPLIAEERPDTSGLR</sequence>
<dbReference type="PROSITE" id="PS50011">
    <property type="entry name" value="PROTEIN_KINASE_DOM"/>
    <property type="match status" value="1"/>
</dbReference>
<evidence type="ECO:0000313" key="7">
    <source>
        <dbReference type="Proteomes" id="UP000199181"/>
    </source>
</evidence>
<evidence type="ECO:0000256" key="3">
    <source>
        <dbReference type="ARBA" id="ARBA00022777"/>
    </source>
</evidence>
<keyword evidence="1" id="KW-0808">Transferase</keyword>
<dbReference type="Gene3D" id="3.30.200.20">
    <property type="entry name" value="Phosphorylase Kinase, domain 1"/>
    <property type="match status" value="1"/>
</dbReference>
<dbReference type="SMART" id="SM00220">
    <property type="entry name" value="S_TKc"/>
    <property type="match status" value="1"/>
</dbReference>
<proteinExistence type="predicted"/>
<dbReference type="InterPro" id="IPR000719">
    <property type="entry name" value="Prot_kinase_dom"/>
</dbReference>
<dbReference type="Pfam" id="PF00069">
    <property type="entry name" value="Pkinase"/>
    <property type="match status" value="1"/>
</dbReference>
<evidence type="ECO:0000256" key="4">
    <source>
        <dbReference type="ARBA" id="ARBA00022840"/>
    </source>
</evidence>
<keyword evidence="2" id="KW-0547">Nucleotide-binding</keyword>
<evidence type="ECO:0000259" key="5">
    <source>
        <dbReference type="PROSITE" id="PS50011"/>
    </source>
</evidence>
<feature type="domain" description="Protein kinase" evidence="5">
    <location>
        <begin position="20"/>
        <end position="290"/>
    </location>
</feature>
<protein>
    <submittedName>
        <fullName evidence="6">Serine/threonine protein kinase</fullName>
    </submittedName>
</protein>
<evidence type="ECO:0000256" key="1">
    <source>
        <dbReference type="ARBA" id="ARBA00022679"/>
    </source>
</evidence>
<organism evidence="6 7">
    <name type="scientific">Stigmatella erecta</name>
    <dbReference type="NCBI Taxonomy" id="83460"/>
    <lineage>
        <taxon>Bacteria</taxon>
        <taxon>Pseudomonadati</taxon>
        <taxon>Myxococcota</taxon>
        <taxon>Myxococcia</taxon>
        <taxon>Myxococcales</taxon>
        <taxon>Cystobacterineae</taxon>
        <taxon>Archangiaceae</taxon>
        <taxon>Stigmatella</taxon>
    </lineage>
</organism>
<dbReference type="SUPFAM" id="SSF56112">
    <property type="entry name" value="Protein kinase-like (PK-like)"/>
    <property type="match status" value="1"/>
</dbReference>
<dbReference type="GO" id="GO:0004674">
    <property type="term" value="F:protein serine/threonine kinase activity"/>
    <property type="evidence" value="ECO:0007669"/>
    <property type="project" value="UniProtKB-KW"/>
</dbReference>
<dbReference type="Proteomes" id="UP000199181">
    <property type="component" value="Unassembled WGS sequence"/>
</dbReference>
<reference evidence="7" key="1">
    <citation type="submission" date="2016-10" db="EMBL/GenBank/DDBJ databases">
        <authorList>
            <person name="Varghese N."/>
            <person name="Submissions S."/>
        </authorList>
    </citation>
    <scope>NUCLEOTIDE SEQUENCE [LARGE SCALE GENOMIC DNA]</scope>
    <source>
        <strain evidence="7">DSM 16858</strain>
    </source>
</reference>
<keyword evidence="3 6" id="KW-0418">Kinase</keyword>
<keyword evidence="6" id="KW-0723">Serine/threonine-protein kinase</keyword>
<accession>A0A1I0JMY7</accession>
<name>A0A1I0JMY7_9BACT</name>
<keyword evidence="4" id="KW-0067">ATP-binding</keyword>
<dbReference type="GO" id="GO:0005524">
    <property type="term" value="F:ATP binding"/>
    <property type="evidence" value="ECO:0007669"/>
    <property type="project" value="UniProtKB-KW"/>
</dbReference>
<dbReference type="AlphaFoldDB" id="A0A1I0JMY7"/>